<dbReference type="CDD" id="cd03322">
    <property type="entry name" value="RspA"/>
    <property type="match status" value="1"/>
</dbReference>
<reference evidence="12 13" key="1">
    <citation type="submission" date="2019-12" db="EMBL/GenBank/DDBJ databases">
        <title>Genomic-based taxomic classification of the family Erythrobacteraceae.</title>
        <authorList>
            <person name="Xu L."/>
        </authorList>
    </citation>
    <scope>NUCLEOTIDE SEQUENCE [LARGE SCALE GENOMIC DNA]</scope>
    <source>
        <strain evidence="12 13">MCCC 1K01500</strain>
    </source>
</reference>
<comment type="catalytic activity">
    <reaction evidence="1">
        <text>D-mannonate = 2-dehydro-3-deoxy-D-gluconate + H2O</text>
        <dbReference type="Rhea" id="RHEA:20097"/>
        <dbReference type="ChEBI" id="CHEBI:15377"/>
        <dbReference type="ChEBI" id="CHEBI:17767"/>
        <dbReference type="ChEBI" id="CHEBI:57990"/>
        <dbReference type="EC" id="4.2.1.8"/>
    </reaction>
</comment>
<keyword evidence="7" id="KW-0460">Magnesium</keyword>
<dbReference type="Pfam" id="PF02746">
    <property type="entry name" value="MR_MLE_N"/>
    <property type="match status" value="1"/>
</dbReference>
<dbReference type="InterPro" id="IPR034587">
    <property type="entry name" value="MAND"/>
</dbReference>
<dbReference type="SFLD" id="SFLDF00001">
    <property type="entry name" value="mannonate_dehydratase"/>
    <property type="match status" value="1"/>
</dbReference>
<sequence>MKITSARVVVTCPGRNFVTLVVETDEGVVGIGDATLNGRELAVASYLTDHVIPCLIGRDPARIEDIWQYLYRGAYWRRGPVTMSAIAAVDTALWDIKGKVAGLPLYQLLGGRSRDGVLVYGHANGADLEATVDAVGKYIDMGYKAIRAQSGIPGIDKAYGVGRGDMHYEPADARLPTETVWDTPKYLNFAPKLFEKLRETYGFEHHLLHDVHHRLTPNEAAQLGKALEPYRLFWMEDATPAENQEAFRHIRRHTTTPLAVGEVFNTIWDCKQLIEEQLIDYIRCTVVHAGGITHLRRIADLAALYQVRTGSHGATDLSPVCMGAALHFDTWVPNFGIQEYMRHTEETDAVFPHDYGFEDGFLFCGEAPGHGVTIDEKLAAKYPYDPACLPIARLEDGTLWNW</sequence>
<dbReference type="InterPro" id="IPR036849">
    <property type="entry name" value="Enolase-like_C_sf"/>
</dbReference>
<dbReference type="Pfam" id="PF13378">
    <property type="entry name" value="MR_MLE_C"/>
    <property type="match status" value="1"/>
</dbReference>
<dbReference type="EC" id="4.2.1.8" evidence="5"/>
<dbReference type="EMBL" id="WTYM01000045">
    <property type="protein sequence ID" value="MXO60150.1"/>
    <property type="molecule type" value="Genomic_DNA"/>
</dbReference>
<dbReference type="AlphaFoldDB" id="A0A6I4SYD5"/>
<evidence type="ECO:0000259" key="11">
    <source>
        <dbReference type="SMART" id="SM00922"/>
    </source>
</evidence>
<name>A0A6I4SYD5_9SPHN</name>
<dbReference type="OrthoDB" id="9802699at2"/>
<dbReference type="NCBIfam" id="NF011654">
    <property type="entry name" value="PRK15072.1"/>
    <property type="match status" value="1"/>
</dbReference>
<dbReference type="InterPro" id="IPR013341">
    <property type="entry name" value="Mandelate_racemase_N_dom"/>
</dbReference>
<comment type="function">
    <text evidence="10">Catalyzes the dehydration of D-mannonate. Has no detectable activity with a panel of 70 other acid sugars (in vitro).</text>
</comment>
<evidence type="ECO:0000256" key="8">
    <source>
        <dbReference type="ARBA" id="ARBA00023239"/>
    </source>
</evidence>
<comment type="pathway">
    <text evidence="3">Carbohydrate metabolism; pentose and glucuronate interconversion.</text>
</comment>
<dbReference type="SUPFAM" id="SSF54826">
    <property type="entry name" value="Enolase N-terminal domain-like"/>
    <property type="match status" value="1"/>
</dbReference>
<dbReference type="InterPro" id="IPR013342">
    <property type="entry name" value="Mandelate_racemase_C"/>
</dbReference>
<proteinExistence type="inferred from homology"/>
<comment type="similarity">
    <text evidence="4">Belongs to the mandelate racemase/muconate lactonizing enzyme family. GalD subfamily.</text>
</comment>
<dbReference type="PANTHER" id="PTHR48080:SF6">
    <property type="entry name" value="STARVATION-SENSING PROTEIN RSPA"/>
    <property type="match status" value="1"/>
</dbReference>
<dbReference type="SFLD" id="SFLDG00033">
    <property type="entry name" value="mannonate_dehydratase"/>
    <property type="match status" value="1"/>
</dbReference>
<dbReference type="SUPFAM" id="SSF51604">
    <property type="entry name" value="Enolase C-terminal domain-like"/>
    <property type="match status" value="1"/>
</dbReference>
<organism evidence="12 13">
    <name type="scientific">Croceibacterium salegens</name>
    <dbReference type="NCBI Taxonomy" id="1737568"/>
    <lineage>
        <taxon>Bacteria</taxon>
        <taxon>Pseudomonadati</taxon>
        <taxon>Pseudomonadota</taxon>
        <taxon>Alphaproteobacteria</taxon>
        <taxon>Sphingomonadales</taxon>
        <taxon>Erythrobacteraceae</taxon>
        <taxon>Croceibacterium</taxon>
    </lineage>
</organism>
<evidence type="ECO:0000256" key="6">
    <source>
        <dbReference type="ARBA" id="ARBA00022723"/>
    </source>
</evidence>
<evidence type="ECO:0000256" key="4">
    <source>
        <dbReference type="ARBA" id="ARBA00010339"/>
    </source>
</evidence>
<dbReference type="InterPro" id="IPR034589">
    <property type="entry name" value="D-mannonate_dehydratase-like"/>
</dbReference>
<evidence type="ECO:0000256" key="1">
    <source>
        <dbReference type="ARBA" id="ARBA00001794"/>
    </source>
</evidence>
<dbReference type="Gene3D" id="3.20.20.120">
    <property type="entry name" value="Enolase-like C-terminal domain"/>
    <property type="match status" value="1"/>
</dbReference>
<dbReference type="PROSITE" id="PS00908">
    <property type="entry name" value="MR_MLE_1"/>
    <property type="match status" value="1"/>
</dbReference>
<evidence type="ECO:0000256" key="10">
    <source>
        <dbReference type="ARBA" id="ARBA00023758"/>
    </source>
</evidence>
<evidence type="ECO:0000256" key="7">
    <source>
        <dbReference type="ARBA" id="ARBA00022842"/>
    </source>
</evidence>
<evidence type="ECO:0000256" key="2">
    <source>
        <dbReference type="ARBA" id="ARBA00001946"/>
    </source>
</evidence>
<feature type="domain" description="Mandelate racemase/muconate lactonizing enzyme C-terminal" evidence="11">
    <location>
        <begin position="128"/>
        <end position="257"/>
    </location>
</feature>
<evidence type="ECO:0000256" key="5">
    <source>
        <dbReference type="ARBA" id="ARBA00012927"/>
    </source>
</evidence>
<dbReference type="GO" id="GO:0009063">
    <property type="term" value="P:amino acid catabolic process"/>
    <property type="evidence" value="ECO:0007669"/>
    <property type="project" value="InterPro"/>
</dbReference>
<evidence type="ECO:0000313" key="13">
    <source>
        <dbReference type="Proteomes" id="UP000433652"/>
    </source>
</evidence>
<dbReference type="PANTHER" id="PTHR48080">
    <property type="entry name" value="D-GALACTONATE DEHYDRATASE-RELATED"/>
    <property type="match status" value="1"/>
</dbReference>
<protein>
    <recommendedName>
        <fullName evidence="5">mannonate dehydratase</fullName>
        <ecNumber evidence="5">4.2.1.8</ecNumber>
    </recommendedName>
</protein>
<dbReference type="GO" id="GO:0000287">
    <property type="term" value="F:magnesium ion binding"/>
    <property type="evidence" value="ECO:0007669"/>
    <property type="project" value="UniProtKB-ARBA"/>
</dbReference>
<dbReference type="InterPro" id="IPR029017">
    <property type="entry name" value="Enolase-like_N"/>
</dbReference>
<dbReference type="SFLD" id="SFLDS00001">
    <property type="entry name" value="Enolase"/>
    <property type="match status" value="1"/>
</dbReference>
<dbReference type="InterPro" id="IPR018110">
    <property type="entry name" value="Mandel_Rmase/mucon_lact_enz_CS"/>
</dbReference>
<dbReference type="InterPro" id="IPR034593">
    <property type="entry name" value="DgoD-like"/>
</dbReference>
<dbReference type="UniPathway" id="UPA00246"/>
<dbReference type="NCBIfam" id="NF043051">
    <property type="entry name" value="ManoateDhtManD"/>
    <property type="match status" value="1"/>
</dbReference>
<evidence type="ECO:0000313" key="12">
    <source>
        <dbReference type="EMBL" id="MXO60150.1"/>
    </source>
</evidence>
<dbReference type="FunFam" id="3.20.20.120:FF:000004">
    <property type="entry name" value="D-galactonate dehydratase family protein"/>
    <property type="match status" value="1"/>
</dbReference>
<dbReference type="RefSeq" id="WP_159795469.1">
    <property type="nucleotide sequence ID" value="NZ_WTYM01000045.1"/>
</dbReference>
<dbReference type="SMART" id="SM00922">
    <property type="entry name" value="MR_MLE"/>
    <property type="match status" value="1"/>
</dbReference>
<evidence type="ECO:0000256" key="3">
    <source>
        <dbReference type="ARBA" id="ARBA00004892"/>
    </source>
</evidence>
<keyword evidence="13" id="KW-1185">Reference proteome</keyword>
<keyword evidence="9" id="KW-0119">Carbohydrate metabolism</keyword>
<dbReference type="GO" id="GO:0008927">
    <property type="term" value="F:mannonate dehydratase activity"/>
    <property type="evidence" value="ECO:0007669"/>
    <property type="project" value="UniProtKB-EC"/>
</dbReference>
<evidence type="ECO:0000256" key="9">
    <source>
        <dbReference type="ARBA" id="ARBA00023277"/>
    </source>
</evidence>
<keyword evidence="6" id="KW-0479">Metal-binding</keyword>
<dbReference type="Gene3D" id="3.30.390.10">
    <property type="entry name" value="Enolase-like, N-terminal domain"/>
    <property type="match status" value="1"/>
</dbReference>
<comment type="caution">
    <text evidence="12">The sequence shown here is derived from an EMBL/GenBank/DDBJ whole genome shotgun (WGS) entry which is preliminary data.</text>
</comment>
<gene>
    <name evidence="12" type="ORF">GRI89_11435</name>
</gene>
<comment type="cofactor">
    <cofactor evidence="2">
        <name>Mg(2+)</name>
        <dbReference type="ChEBI" id="CHEBI:18420"/>
    </cofactor>
</comment>
<accession>A0A6I4SYD5</accession>
<dbReference type="GO" id="GO:0016052">
    <property type="term" value="P:carbohydrate catabolic process"/>
    <property type="evidence" value="ECO:0007669"/>
    <property type="project" value="InterPro"/>
</dbReference>
<dbReference type="InterPro" id="IPR029065">
    <property type="entry name" value="Enolase_C-like"/>
</dbReference>
<keyword evidence="8" id="KW-0456">Lyase</keyword>
<dbReference type="Proteomes" id="UP000433652">
    <property type="component" value="Unassembled WGS sequence"/>
</dbReference>